<feature type="compositionally biased region" description="Polar residues" evidence="1">
    <location>
        <begin position="25"/>
        <end position="40"/>
    </location>
</feature>
<feature type="region of interest" description="Disordered" evidence="1">
    <location>
        <begin position="1"/>
        <end position="40"/>
    </location>
</feature>
<protein>
    <submittedName>
        <fullName evidence="2">Uncharacterized protein</fullName>
    </submittedName>
</protein>
<comment type="caution">
    <text evidence="2">The sequence shown here is derived from an EMBL/GenBank/DDBJ whole genome shotgun (WGS) entry which is preliminary data.</text>
</comment>
<evidence type="ECO:0000313" key="2">
    <source>
        <dbReference type="EMBL" id="HAF2362488.1"/>
    </source>
</evidence>
<gene>
    <name evidence="2" type="ORF">G9F21_004747</name>
</gene>
<dbReference type="EMBL" id="DAAUQI010000057">
    <property type="protein sequence ID" value="HAF2362488.1"/>
    <property type="molecule type" value="Genomic_DNA"/>
</dbReference>
<accession>A0A743YJD3</accession>
<reference evidence="2" key="1">
    <citation type="journal article" date="2018" name="Genome Biol.">
        <title>SKESA: strategic k-mer extension for scrupulous assemblies.</title>
        <authorList>
            <person name="Souvorov A."/>
            <person name="Agarwala R."/>
            <person name="Lipman D.J."/>
        </authorList>
    </citation>
    <scope>NUCLEOTIDE SEQUENCE</scope>
    <source>
        <strain evidence="2">MA.CK_99/00004569</strain>
    </source>
</reference>
<organism evidence="2">
    <name type="scientific">Salmonella enterica</name>
    <name type="common">Salmonella choleraesuis</name>
    <dbReference type="NCBI Taxonomy" id="28901"/>
    <lineage>
        <taxon>Bacteria</taxon>
        <taxon>Pseudomonadati</taxon>
        <taxon>Pseudomonadota</taxon>
        <taxon>Gammaproteobacteria</taxon>
        <taxon>Enterobacterales</taxon>
        <taxon>Enterobacteriaceae</taxon>
        <taxon>Salmonella</taxon>
    </lineage>
</organism>
<dbReference type="AlphaFoldDB" id="A0A743YJD3"/>
<name>A0A743YJD3_SALER</name>
<evidence type="ECO:0000256" key="1">
    <source>
        <dbReference type="SAM" id="MobiDB-lite"/>
    </source>
</evidence>
<proteinExistence type="predicted"/>
<sequence>MVNDAHGQLDAGSQSRKTTAIGVDSNGNYHIASNNDTVPRSQRVWAEKNGVNVVNGVGHAEETIMNNIPDVEHIDASRPVCIDCENMMKNKGVTTDTPMSGKKSRNRMGKGGCGV</sequence>
<reference evidence="2" key="2">
    <citation type="submission" date="2020-02" db="EMBL/GenBank/DDBJ databases">
        <authorList>
            <consortium name="NCBI Pathogen Detection Project"/>
        </authorList>
    </citation>
    <scope>NUCLEOTIDE SEQUENCE</scope>
    <source>
        <strain evidence="2">MA.CK_99/00004569</strain>
    </source>
</reference>
<feature type="region of interest" description="Disordered" evidence="1">
    <location>
        <begin position="91"/>
        <end position="115"/>
    </location>
</feature>